<dbReference type="SUPFAM" id="SSF53474">
    <property type="entry name" value="alpha/beta-Hydrolases"/>
    <property type="match status" value="1"/>
</dbReference>
<dbReference type="AlphaFoldDB" id="A0A9K3I0C8"/>
<proteinExistence type="predicted"/>
<evidence type="ECO:0000313" key="2">
    <source>
        <dbReference type="EMBL" id="KAF5787772.1"/>
    </source>
</evidence>
<evidence type="ECO:0000313" key="3">
    <source>
        <dbReference type="Proteomes" id="UP000215914"/>
    </source>
</evidence>
<dbReference type="InterPro" id="IPR002925">
    <property type="entry name" value="Dienelactn_hydro"/>
</dbReference>
<dbReference type="GO" id="GO:0016787">
    <property type="term" value="F:hydrolase activity"/>
    <property type="evidence" value="ECO:0007669"/>
    <property type="project" value="UniProtKB-KW"/>
</dbReference>
<evidence type="ECO:0000259" key="1">
    <source>
        <dbReference type="Pfam" id="PF01738"/>
    </source>
</evidence>
<dbReference type="Gene3D" id="3.40.50.1820">
    <property type="entry name" value="alpha/beta hydrolase"/>
    <property type="match status" value="1"/>
</dbReference>
<accession>A0A9K3I0C8</accession>
<sequence>MILKHMKIPIGWWQSSINIQPLPSLGLTSTLTLEIMSGPECCKNPPAISSGGESGKVLQIASLNSYVSGKPDSKIAVLLVSDVYGYEAPKLRQVADKVASAGYYAVVPDFFNGDPMTSEYEIDDWLRKHTPEQVVEFAKPLIQALKEKSITRVGAAGFCWGAKVVVELAKYGEIQVCALLHPSLVTLDDIKGVRVPIAILGAELDKQSPPELIKEFEAALVANEVYHFVKIYPGVGHGWTIRYNDDDAAEVKSAEEAHQDLVNWFVKCL</sequence>
<keyword evidence="2" id="KW-0378">Hydrolase</keyword>
<keyword evidence="3" id="KW-1185">Reference proteome</keyword>
<dbReference type="EMBL" id="MNCJ02000325">
    <property type="protein sequence ID" value="KAF5787772.1"/>
    <property type="molecule type" value="Genomic_DNA"/>
</dbReference>
<dbReference type="Gramene" id="mRNA:HanXRQr2_Chr10g0456611">
    <property type="protein sequence ID" value="mRNA:HanXRQr2_Chr10g0456611"/>
    <property type="gene ID" value="HanXRQr2_Chr10g0456611"/>
</dbReference>
<dbReference type="Proteomes" id="UP000215914">
    <property type="component" value="Unassembled WGS sequence"/>
</dbReference>
<reference evidence="2" key="1">
    <citation type="journal article" date="2017" name="Nature">
        <title>The sunflower genome provides insights into oil metabolism, flowering and Asterid evolution.</title>
        <authorList>
            <person name="Badouin H."/>
            <person name="Gouzy J."/>
            <person name="Grassa C.J."/>
            <person name="Murat F."/>
            <person name="Staton S.E."/>
            <person name="Cottret L."/>
            <person name="Lelandais-Briere C."/>
            <person name="Owens G.L."/>
            <person name="Carrere S."/>
            <person name="Mayjonade B."/>
            <person name="Legrand L."/>
            <person name="Gill N."/>
            <person name="Kane N.C."/>
            <person name="Bowers J.E."/>
            <person name="Hubner S."/>
            <person name="Bellec A."/>
            <person name="Berard A."/>
            <person name="Berges H."/>
            <person name="Blanchet N."/>
            <person name="Boniface M.C."/>
            <person name="Brunel D."/>
            <person name="Catrice O."/>
            <person name="Chaidir N."/>
            <person name="Claudel C."/>
            <person name="Donnadieu C."/>
            <person name="Faraut T."/>
            <person name="Fievet G."/>
            <person name="Helmstetter N."/>
            <person name="King M."/>
            <person name="Knapp S.J."/>
            <person name="Lai Z."/>
            <person name="Le Paslier M.C."/>
            <person name="Lippi Y."/>
            <person name="Lorenzon L."/>
            <person name="Mandel J.R."/>
            <person name="Marage G."/>
            <person name="Marchand G."/>
            <person name="Marquand E."/>
            <person name="Bret-Mestries E."/>
            <person name="Morien E."/>
            <person name="Nambeesan S."/>
            <person name="Nguyen T."/>
            <person name="Pegot-Espagnet P."/>
            <person name="Pouilly N."/>
            <person name="Raftis F."/>
            <person name="Sallet E."/>
            <person name="Schiex T."/>
            <person name="Thomas J."/>
            <person name="Vandecasteele C."/>
            <person name="Vares D."/>
            <person name="Vear F."/>
            <person name="Vautrin S."/>
            <person name="Crespi M."/>
            <person name="Mangin B."/>
            <person name="Burke J.M."/>
            <person name="Salse J."/>
            <person name="Munos S."/>
            <person name="Vincourt P."/>
            <person name="Rieseberg L.H."/>
            <person name="Langlade N.B."/>
        </authorList>
    </citation>
    <scope>NUCLEOTIDE SEQUENCE</scope>
    <source>
        <tissue evidence="2">Leaves</tissue>
    </source>
</reference>
<organism evidence="2 3">
    <name type="scientific">Helianthus annuus</name>
    <name type="common">Common sunflower</name>
    <dbReference type="NCBI Taxonomy" id="4232"/>
    <lineage>
        <taxon>Eukaryota</taxon>
        <taxon>Viridiplantae</taxon>
        <taxon>Streptophyta</taxon>
        <taxon>Embryophyta</taxon>
        <taxon>Tracheophyta</taxon>
        <taxon>Spermatophyta</taxon>
        <taxon>Magnoliopsida</taxon>
        <taxon>eudicotyledons</taxon>
        <taxon>Gunneridae</taxon>
        <taxon>Pentapetalae</taxon>
        <taxon>asterids</taxon>
        <taxon>campanulids</taxon>
        <taxon>Asterales</taxon>
        <taxon>Asteraceae</taxon>
        <taxon>Asteroideae</taxon>
        <taxon>Heliantheae alliance</taxon>
        <taxon>Heliantheae</taxon>
        <taxon>Helianthus</taxon>
    </lineage>
</organism>
<dbReference type="PANTHER" id="PTHR17630">
    <property type="entry name" value="DIENELACTONE HYDROLASE"/>
    <property type="match status" value="1"/>
</dbReference>
<dbReference type="Pfam" id="PF01738">
    <property type="entry name" value="DLH"/>
    <property type="match status" value="1"/>
</dbReference>
<dbReference type="PANTHER" id="PTHR17630:SF97">
    <property type="entry name" value="ENDO-1,31,4-BETA-D-GLUCANASE-LIKE"/>
    <property type="match status" value="1"/>
</dbReference>
<name>A0A9K3I0C8_HELAN</name>
<protein>
    <submittedName>
        <fullName evidence="2">Dienelactone hydrolase, alpha/Beta hydrolase</fullName>
    </submittedName>
</protein>
<reference evidence="2" key="2">
    <citation type="submission" date="2020-06" db="EMBL/GenBank/DDBJ databases">
        <title>Helianthus annuus Genome sequencing and assembly Release 2.</title>
        <authorList>
            <person name="Gouzy J."/>
            <person name="Langlade N."/>
            <person name="Munos S."/>
        </authorList>
    </citation>
    <scope>NUCLEOTIDE SEQUENCE</scope>
    <source>
        <tissue evidence="2">Leaves</tissue>
    </source>
</reference>
<feature type="domain" description="Dienelactone hydrolase" evidence="1">
    <location>
        <begin position="66"/>
        <end position="267"/>
    </location>
</feature>
<gene>
    <name evidence="2" type="ORF">HanXRQr2_Chr10g0456611</name>
</gene>
<comment type="caution">
    <text evidence="2">The sequence shown here is derived from an EMBL/GenBank/DDBJ whole genome shotgun (WGS) entry which is preliminary data.</text>
</comment>
<dbReference type="InterPro" id="IPR029058">
    <property type="entry name" value="AB_hydrolase_fold"/>
</dbReference>